<dbReference type="EMBL" id="FOAN01000007">
    <property type="protein sequence ID" value="SEM06708.1"/>
    <property type="molecule type" value="Genomic_DNA"/>
</dbReference>
<protein>
    <submittedName>
        <fullName evidence="5">CO or xanthine dehydrogenase, FAD-binding subunit</fullName>
    </submittedName>
</protein>
<dbReference type="InterPro" id="IPR036683">
    <property type="entry name" value="CO_DH_flav_C_dom_sf"/>
</dbReference>
<dbReference type="Pfam" id="PF03450">
    <property type="entry name" value="CO_deh_flav_C"/>
    <property type="match status" value="1"/>
</dbReference>
<dbReference type="InterPro" id="IPR051312">
    <property type="entry name" value="Diverse_Substr_Oxidored"/>
</dbReference>
<evidence type="ECO:0000256" key="1">
    <source>
        <dbReference type="ARBA" id="ARBA00022630"/>
    </source>
</evidence>
<dbReference type="SUPFAM" id="SSF56176">
    <property type="entry name" value="FAD-binding/transporter-associated domain-like"/>
    <property type="match status" value="1"/>
</dbReference>
<dbReference type="STRING" id="1036779.SAMN04515666_10729"/>
<keyword evidence="1" id="KW-0285">Flavoprotein</keyword>
<dbReference type="Pfam" id="PF00941">
    <property type="entry name" value="FAD_binding_5"/>
    <property type="match status" value="1"/>
</dbReference>
<dbReference type="Gene3D" id="3.30.390.50">
    <property type="entry name" value="CO dehydrogenase flavoprotein, C-terminal domain"/>
    <property type="match status" value="1"/>
</dbReference>
<dbReference type="Proteomes" id="UP000199664">
    <property type="component" value="Unassembled WGS sequence"/>
</dbReference>
<evidence type="ECO:0000313" key="5">
    <source>
        <dbReference type="EMBL" id="SEM06708.1"/>
    </source>
</evidence>
<dbReference type="InterPro" id="IPR002346">
    <property type="entry name" value="Mopterin_DH_FAD-bd"/>
</dbReference>
<evidence type="ECO:0000259" key="4">
    <source>
        <dbReference type="PROSITE" id="PS51387"/>
    </source>
</evidence>
<dbReference type="InterPro" id="IPR005107">
    <property type="entry name" value="CO_DH_flav_C"/>
</dbReference>
<dbReference type="InterPro" id="IPR036318">
    <property type="entry name" value="FAD-bd_PCMH-like_sf"/>
</dbReference>
<evidence type="ECO:0000313" key="6">
    <source>
        <dbReference type="Proteomes" id="UP000199664"/>
    </source>
</evidence>
<dbReference type="SMART" id="SM01092">
    <property type="entry name" value="CO_deh_flav_C"/>
    <property type="match status" value="1"/>
</dbReference>
<dbReference type="GO" id="GO:0071949">
    <property type="term" value="F:FAD binding"/>
    <property type="evidence" value="ECO:0007669"/>
    <property type="project" value="InterPro"/>
</dbReference>
<dbReference type="AlphaFoldDB" id="A0A1H7VCX7"/>
<keyword evidence="2" id="KW-0274">FAD</keyword>
<dbReference type="PROSITE" id="PS51387">
    <property type="entry name" value="FAD_PCMH"/>
    <property type="match status" value="1"/>
</dbReference>
<sequence>MLDLRTCASLSEAAGILSGDRQALLIGGGTLVMRDVNEGRLTEGTLVRVTDPAFRQMSTGGARVELGAGVTMAMVLANRDLAFLHAAARAIGGPAVRTMATIGGNLFAAAPYGDFTVALLALDAQVVLQSGYGSGRAVALEDFLSARERGGQGLVTAVQFARPQNPAEFHFRKISRVKPKGISLLSIAAHLPLAGGRIAQARVAYGAMAPTPIRARGVERALDGKPLDQAAVQVAKQAALEGCRPATDAIASEWYRREILPVHLGRLLAGEPR</sequence>
<accession>A0A1H7VCX7</accession>
<keyword evidence="6" id="KW-1185">Reference proteome</keyword>
<dbReference type="GO" id="GO:0016491">
    <property type="term" value="F:oxidoreductase activity"/>
    <property type="evidence" value="ECO:0007669"/>
    <property type="project" value="UniProtKB-KW"/>
</dbReference>
<dbReference type="InterPro" id="IPR016166">
    <property type="entry name" value="FAD-bd_PCMH"/>
</dbReference>
<dbReference type="PANTHER" id="PTHR42659:SF2">
    <property type="entry name" value="XANTHINE DEHYDROGENASE SUBUNIT C-RELATED"/>
    <property type="match status" value="1"/>
</dbReference>
<evidence type="ECO:0000256" key="2">
    <source>
        <dbReference type="ARBA" id="ARBA00022827"/>
    </source>
</evidence>
<organism evidence="5 6">
    <name type="scientific">Bosea lupini</name>
    <dbReference type="NCBI Taxonomy" id="1036779"/>
    <lineage>
        <taxon>Bacteria</taxon>
        <taxon>Pseudomonadati</taxon>
        <taxon>Pseudomonadota</taxon>
        <taxon>Alphaproteobacteria</taxon>
        <taxon>Hyphomicrobiales</taxon>
        <taxon>Boseaceae</taxon>
        <taxon>Bosea</taxon>
    </lineage>
</organism>
<dbReference type="PANTHER" id="PTHR42659">
    <property type="entry name" value="XANTHINE DEHYDROGENASE SUBUNIT C-RELATED"/>
    <property type="match status" value="1"/>
</dbReference>
<gene>
    <name evidence="5" type="ORF">SAMN04515666_10729</name>
</gene>
<proteinExistence type="predicted"/>
<dbReference type="SUPFAM" id="SSF55447">
    <property type="entry name" value="CO dehydrogenase flavoprotein C-terminal domain-like"/>
    <property type="match status" value="1"/>
</dbReference>
<feature type="domain" description="FAD-binding PCMH-type" evidence="4">
    <location>
        <begin position="1"/>
        <end position="165"/>
    </location>
</feature>
<dbReference type="RefSeq" id="WP_091838484.1">
    <property type="nucleotide sequence ID" value="NZ_FOAN01000007.1"/>
</dbReference>
<dbReference type="OrthoDB" id="9814706at2"/>
<reference evidence="6" key="1">
    <citation type="submission" date="2016-10" db="EMBL/GenBank/DDBJ databases">
        <authorList>
            <person name="Varghese N."/>
            <person name="Submissions S."/>
        </authorList>
    </citation>
    <scope>NUCLEOTIDE SEQUENCE [LARGE SCALE GENOMIC DNA]</scope>
    <source>
        <strain evidence="6">LMG 26383,CCUG 61248,R- 45681</strain>
    </source>
</reference>
<dbReference type="InterPro" id="IPR016169">
    <property type="entry name" value="FAD-bd_PCMH_sub2"/>
</dbReference>
<keyword evidence="3" id="KW-0560">Oxidoreductase</keyword>
<dbReference type="Gene3D" id="3.30.465.10">
    <property type="match status" value="1"/>
</dbReference>
<evidence type="ECO:0000256" key="3">
    <source>
        <dbReference type="ARBA" id="ARBA00023002"/>
    </source>
</evidence>
<name>A0A1H7VCX7_9HYPH</name>